<accession>A0ABP5FNN9</accession>
<protein>
    <submittedName>
        <fullName evidence="9">ABC transporter permease</fullName>
    </submittedName>
</protein>
<dbReference type="InterPro" id="IPR050366">
    <property type="entry name" value="BP-dependent_transpt_permease"/>
</dbReference>
<keyword evidence="5 7" id="KW-1133">Transmembrane helix</keyword>
<keyword evidence="2 7" id="KW-0813">Transport</keyword>
<comment type="subcellular location">
    <subcellularLocation>
        <location evidence="1 7">Cell membrane</location>
        <topology evidence="1 7">Multi-pass membrane protein</topology>
    </subcellularLocation>
</comment>
<dbReference type="Gene3D" id="1.10.3720.10">
    <property type="entry name" value="MetI-like"/>
    <property type="match status" value="1"/>
</dbReference>
<evidence type="ECO:0000259" key="8">
    <source>
        <dbReference type="PROSITE" id="PS50928"/>
    </source>
</evidence>
<dbReference type="SUPFAM" id="SSF161098">
    <property type="entry name" value="MetI-like"/>
    <property type="match status" value="1"/>
</dbReference>
<keyword evidence="6 7" id="KW-0472">Membrane</keyword>
<feature type="transmembrane region" description="Helical" evidence="7">
    <location>
        <begin position="229"/>
        <end position="254"/>
    </location>
</feature>
<dbReference type="InterPro" id="IPR035906">
    <property type="entry name" value="MetI-like_sf"/>
</dbReference>
<dbReference type="Proteomes" id="UP001501196">
    <property type="component" value="Unassembled WGS sequence"/>
</dbReference>
<dbReference type="PANTHER" id="PTHR43386:SF6">
    <property type="entry name" value="ABC TRANSPORTER PERMEASE PROTEIN"/>
    <property type="match status" value="1"/>
</dbReference>
<evidence type="ECO:0000256" key="3">
    <source>
        <dbReference type="ARBA" id="ARBA00022475"/>
    </source>
</evidence>
<evidence type="ECO:0000256" key="5">
    <source>
        <dbReference type="ARBA" id="ARBA00022989"/>
    </source>
</evidence>
<evidence type="ECO:0000256" key="4">
    <source>
        <dbReference type="ARBA" id="ARBA00022692"/>
    </source>
</evidence>
<proteinExistence type="inferred from homology"/>
<comment type="caution">
    <text evidence="9">The sequence shown here is derived from an EMBL/GenBank/DDBJ whole genome shotgun (WGS) entry which is preliminary data.</text>
</comment>
<dbReference type="PROSITE" id="PS50928">
    <property type="entry name" value="ABC_TM1"/>
    <property type="match status" value="1"/>
</dbReference>
<keyword evidence="4 7" id="KW-0812">Transmembrane</keyword>
<dbReference type="PANTHER" id="PTHR43386">
    <property type="entry name" value="OLIGOPEPTIDE TRANSPORT SYSTEM PERMEASE PROTEIN APPC"/>
    <property type="match status" value="1"/>
</dbReference>
<gene>
    <name evidence="9" type="ORF">GCM10009819_09860</name>
</gene>
<feature type="transmembrane region" description="Helical" evidence="7">
    <location>
        <begin position="149"/>
        <end position="169"/>
    </location>
</feature>
<dbReference type="InterPro" id="IPR025966">
    <property type="entry name" value="OppC_N"/>
</dbReference>
<sequence>MPSNTRPTQAHFVAPIDETPLVAIDSVKAEGKPSNLWRDAWRDVRKRPMFWVSAVMIFIIVIVALFPTLFTSLDPRYCQLSLSNQGPGGGSVLGYNRQGCDIYARIIYGTSTSLSVGLIVTFIVAFLGILFGALAGFYGTWVDAVLSRLGDIFFSIPYILAAVVIMSVLSQYVSVWTISLAIGIFAWPATARVLRAEILRVKNSDFVMAATAVGVTRFRILLRHVLPNSIAPVIVITTISLASAIVAEATLSFLGVGLPSSTMSWGNDISQAQVDLRTNPQTLILPSIALSVTVLSFIMLGEVVRDALDPKARALR</sequence>
<dbReference type="RefSeq" id="WP_344369881.1">
    <property type="nucleotide sequence ID" value="NZ_BAAAPW010000001.1"/>
</dbReference>
<dbReference type="Pfam" id="PF12911">
    <property type="entry name" value="OppC_N"/>
    <property type="match status" value="1"/>
</dbReference>
<dbReference type="InterPro" id="IPR000515">
    <property type="entry name" value="MetI-like"/>
</dbReference>
<dbReference type="CDD" id="cd06261">
    <property type="entry name" value="TM_PBP2"/>
    <property type="match status" value="1"/>
</dbReference>
<feature type="transmembrane region" description="Helical" evidence="7">
    <location>
        <begin position="283"/>
        <end position="304"/>
    </location>
</feature>
<evidence type="ECO:0000313" key="10">
    <source>
        <dbReference type="Proteomes" id="UP001501196"/>
    </source>
</evidence>
<organism evidence="9 10">
    <name type="scientific">Agromyces tropicus</name>
    <dbReference type="NCBI Taxonomy" id="555371"/>
    <lineage>
        <taxon>Bacteria</taxon>
        <taxon>Bacillati</taxon>
        <taxon>Actinomycetota</taxon>
        <taxon>Actinomycetes</taxon>
        <taxon>Micrococcales</taxon>
        <taxon>Microbacteriaceae</taxon>
        <taxon>Agromyces</taxon>
    </lineage>
</organism>
<evidence type="ECO:0000313" key="9">
    <source>
        <dbReference type="EMBL" id="GAA2028278.1"/>
    </source>
</evidence>
<reference evidence="10" key="1">
    <citation type="journal article" date="2019" name="Int. J. Syst. Evol. Microbiol.">
        <title>The Global Catalogue of Microorganisms (GCM) 10K type strain sequencing project: providing services to taxonomists for standard genome sequencing and annotation.</title>
        <authorList>
            <consortium name="The Broad Institute Genomics Platform"/>
            <consortium name="The Broad Institute Genome Sequencing Center for Infectious Disease"/>
            <person name="Wu L."/>
            <person name="Ma J."/>
        </authorList>
    </citation>
    <scope>NUCLEOTIDE SEQUENCE [LARGE SCALE GENOMIC DNA]</scope>
    <source>
        <strain evidence="10">JCM 15672</strain>
    </source>
</reference>
<dbReference type="Pfam" id="PF00528">
    <property type="entry name" value="BPD_transp_1"/>
    <property type="match status" value="1"/>
</dbReference>
<comment type="similarity">
    <text evidence="7">Belongs to the binding-protein-dependent transport system permease family.</text>
</comment>
<dbReference type="EMBL" id="BAAAPW010000001">
    <property type="protein sequence ID" value="GAA2028278.1"/>
    <property type="molecule type" value="Genomic_DNA"/>
</dbReference>
<evidence type="ECO:0000256" key="6">
    <source>
        <dbReference type="ARBA" id="ARBA00023136"/>
    </source>
</evidence>
<feature type="transmembrane region" description="Helical" evidence="7">
    <location>
        <begin position="48"/>
        <end position="70"/>
    </location>
</feature>
<keyword evidence="3" id="KW-1003">Cell membrane</keyword>
<evidence type="ECO:0000256" key="2">
    <source>
        <dbReference type="ARBA" id="ARBA00022448"/>
    </source>
</evidence>
<feature type="domain" description="ABC transmembrane type-1" evidence="8">
    <location>
        <begin position="110"/>
        <end position="301"/>
    </location>
</feature>
<keyword evidence="10" id="KW-1185">Reference proteome</keyword>
<feature type="transmembrane region" description="Helical" evidence="7">
    <location>
        <begin position="114"/>
        <end position="137"/>
    </location>
</feature>
<evidence type="ECO:0000256" key="1">
    <source>
        <dbReference type="ARBA" id="ARBA00004651"/>
    </source>
</evidence>
<feature type="transmembrane region" description="Helical" evidence="7">
    <location>
        <begin position="175"/>
        <end position="194"/>
    </location>
</feature>
<name>A0ABP5FNN9_9MICO</name>
<evidence type="ECO:0000256" key="7">
    <source>
        <dbReference type="RuleBase" id="RU363032"/>
    </source>
</evidence>